<keyword evidence="2" id="KW-1133">Transmembrane helix</keyword>
<feature type="chain" id="PRO_5046123064" evidence="3">
    <location>
        <begin position="29"/>
        <end position="569"/>
    </location>
</feature>
<accession>A0ABV6HBT6</accession>
<gene>
    <name evidence="5" type="ORF">ACFFJD_14560</name>
</gene>
<evidence type="ECO:0000313" key="6">
    <source>
        <dbReference type="Proteomes" id="UP001589783"/>
    </source>
</evidence>
<dbReference type="Proteomes" id="UP001589783">
    <property type="component" value="Unassembled WGS sequence"/>
</dbReference>
<feature type="transmembrane region" description="Helical" evidence="2">
    <location>
        <begin position="166"/>
        <end position="188"/>
    </location>
</feature>
<feature type="compositionally biased region" description="Gly residues" evidence="1">
    <location>
        <begin position="541"/>
        <end position="555"/>
    </location>
</feature>
<keyword evidence="2" id="KW-0812">Transmembrane</keyword>
<protein>
    <submittedName>
        <fullName evidence="5">TPM domain-containing protein</fullName>
    </submittedName>
</protein>
<keyword evidence="3" id="KW-0732">Signal</keyword>
<organism evidence="5 6">
    <name type="scientific">Gordonia phosphorivorans</name>
    <dbReference type="NCBI Taxonomy" id="1056982"/>
    <lineage>
        <taxon>Bacteria</taxon>
        <taxon>Bacillati</taxon>
        <taxon>Actinomycetota</taxon>
        <taxon>Actinomycetes</taxon>
        <taxon>Mycobacteriales</taxon>
        <taxon>Gordoniaceae</taxon>
        <taxon>Gordonia</taxon>
    </lineage>
</organism>
<evidence type="ECO:0000256" key="2">
    <source>
        <dbReference type="SAM" id="Phobius"/>
    </source>
</evidence>
<feature type="signal peptide" evidence="3">
    <location>
        <begin position="1"/>
        <end position="28"/>
    </location>
</feature>
<comment type="caution">
    <text evidence="5">The sequence shown here is derived from an EMBL/GenBank/DDBJ whole genome shotgun (WGS) entry which is preliminary data.</text>
</comment>
<dbReference type="Gene3D" id="3.10.310.50">
    <property type="match status" value="1"/>
</dbReference>
<proteinExistence type="predicted"/>
<feature type="domain" description="TPM" evidence="4">
    <location>
        <begin position="44"/>
        <end position="159"/>
    </location>
</feature>
<feature type="region of interest" description="Disordered" evidence="1">
    <location>
        <begin position="541"/>
        <end position="569"/>
    </location>
</feature>
<evidence type="ECO:0000256" key="3">
    <source>
        <dbReference type="SAM" id="SignalP"/>
    </source>
</evidence>
<evidence type="ECO:0000256" key="1">
    <source>
        <dbReference type="SAM" id="MobiDB-lite"/>
    </source>
</evidence>
<dbReference type="EMBL" id="JBHLWV010000027">
    <property type="protein sequence ID" value="MFC0316072.1"/>
    <property type="molecule type" value="Genomic_DNA"/>
</dbReference>
<dbReference type="RefSeq" id="WP_382365407.1">
    <property type="nucleotide sequence ID" value="NZ_JBHLWV010000027.1"/>
</dbReference>
<reference evidence="5 6" key="1">
    <citation type="submission" date="2024-09" db="EMBL/GenBank/DDBJ databases">
        <authorList>
            <person name="Sun Q."/>
            <person name="Mori K."/>
        </authorList>
    </citation>
    <scope>NUCLEOTIDE SEQUENCE [LARGE SCALE GENOMIC DNA]</scope>
    <source>
        <strain evidence="5 6">CCM 7957</strain>
    </source>
</reference>
<evidence type="ECO:0000313" key="5">
    <source>
        <dbReference type="EMBL" id="MFC0316072.1"/>
    </source>
</evidence>
<keyword evidence="6" id="KW-1185">Reference proteome</keyword>
<dbReference type="Pfam" id="PF04536">
    <property type="entry name" value="TPM_phosphatase"/>
    <property type="match status" value="1"/>
</dbReference>
<keyword evidence="2" id="KW-0472">Membrane</keyword>
<dbReference type="InterPro" id="IPR007621">
    <property type="entry name" value="TPM_dom"/>
</dbReference>
<name>A0ABV6HBT6_9ACTN</name>
<evidence type="ECO:0000259" key="4">
    <source>
        <dbReference type="Pfam" id="PF04536"/>
    </source>
</evidence>
<sequence length="569" mass="59804">MTFVRRRLAVLPTLSLFLAALLTGGVLAAPAAADQPTQMPATLVDAAGVLSAEQETKIGVALDKLMADRNLQLSVIYVRNFDGMAPQDWARQTQQLSELSYRDVLLAVAVDDRTFSFGSAEAIEDYPAEDLRKIAEETIAPDVADARWADAALDTAAELDGDRSRMWLYLAVTGLIALALIGAGLLFLRNRRSTSDTDAGPDDDAVSVSELTTRPLATLNPWAAELLTDTDNAVSISDEELALAVAEYGDAATAGFQAALATAESAVATSFRLRRTFDHQPELSNGERRALLVQIISMCSDANEALDEQVPAFDALRDLLTDASARLDTLDARARTVTERLGPAEATEIYLAKTFSGPVADSVIGNAGLARELIRFARDSIAQGREAVADEAELRQPTVAAIRSAECGLDTAARLLDALTDVSQNVVLIAEKTTPLAHATAHVGAAESLIDTRRGAVGTAARTGVSEAERLLDEAQAAHEAARVEALADQATALADEALTLACQDITLWKQQHEHEGAPVLTGVLVDAVIADDVNDGDFGGGGFGSGGRSPGSFGGSDTSGRIGTGGRG</sequence>